<feature type="non-terminal residue" evidence="1">
    <location>
        <position position="93"/>
    </location>
</feature>
<dbReference type="Proteomes" id="UP000663848">
    <property type="component" value="Unassembled WGS sequence"/>
</dbReference>
<protein>
    <submittedName>
        <fullName evidence="1">Uncharacterized protein</fullName>
    </submittedName>
</protein>
<proteinExistence type="predicted"/>
<reference evidence="1" key="1">
    <citation type="submission" date="2021-02" db="EMBL/GenBank/DDBJ databases">
        <authorList>
            <person name="Nowell W R."/>
        </authorList>
    </citation>
    <scope>NUCLEOTIDE SEQUENCE</scope>
</reference>
<name>A0A822DAA1_9BILA</name>
<comment type="caution">
    <text evidence="1">The sequence shown here is derived from an EMBL/GenBank/DDBJ whole genome shotgun (WGS) entry which is preliminary data.</text>
</comment>
<evidence type="ECO:0000313" key="1">
    <source>
        <dbReference type="EMBL" id="CAF5064051.1"/>
    </source>
</evidence>
<organism evidence="1 2">
    <name type="scientific">Rotaria socialis</name>
    <dbReference type="NCBI Taxonomy" id="392032"/>
    <lineage>
        <taxon>Eukaryota</taxon>
        <taxon>Metazoa</taxon>
        <taxon>Spiralia</taxon>
        <taxon>Gnathifera</taxon>
        <taxon>Rotifera</taxon>
        <taxon>Eurotatoria</taxon>
        <taxon>Bdelloidea</taxon>
        <taxon>Philodinida</taxon>
        <taxon>Philodinidae</taxon>
        <taxon>Rotaria</taxon>
    </lineage>
</organism>
<dbReference type="AlphaFoldDB" id="A0A822DAA1"/>
<sequence>ENKFENKANLERDDDLRQAINQKQIIETRLRWMQEQSNQLALKDHELEKKTSEYERENRAMRLSQTYVKRDLLQTKKKLEQERTLKIGAFQQV</sequence>
<evidence type="ECO:0000313" key="2">
    <source>
        <dbReference type="Proteomes" id="UP000663848"/>
    </source>
</evidence>
<gene>
    <name evidence="1" type="ORF">QYT958_LOCUS42843</name>
</gene>
<accession>A0A822DAA1</accession>
<dbReference type="EMBL" id="CAJOBR010057036">
    <property type="protein sequence ID" value="CAF5064051.1"/>
    <property type="molecule type" value="Genomic_DNA"/>
</dbReference>
<feature type="non-terminal residue" evidence="1">
    <location>
        <position position="1"/>
    </location>
</feature>